<keyword evidence="9" id="KW-1185">Reference proteome</keyword>
<evidence type="ECO:0000256" key="3">
    <source>
        <dbReference type="ARBA" id="ARBA00022980"/>
    </source>
</evidence>
<keyword evidence="5" id="KW-0687">Ribonucleoprotein</keyword>
<proteinExistence type="inferred from homology"/>
<comment type="similarity">
    <text evidence="2">Belongs to the mitochondrion-specific ribosomal protein mL49 family.</text>
</comment>
<dbReference type="Pfam" id="PF05046">
    <property type="entry name" value="Img2"/>
    <property type="match status" value="1"/>
</dbReference>
<dbReference type="PANTHER" id="PTHR13477">
    <property type="entry name" value="MITOCHONDRIAL 39S RIBOSOMAL PROTEIN L49"/>
    <property type="match status" value="1"/>
</dbReference>
<dbReference type="FunFam" id="3.30.780.10:FF:000009">
    <property type="entry name" value="39S ribosomal protein L49, mitochondrial"/>
    <property type="match status" value="1"/>
</dbReference>
<dbReference type="Gene3D" id="3.30.780.10">
    <property type="entry name" value="SUI1-like domain"/>
    <property type="match status" value="1"/>
</dbReference>
<accession>A0A8J2MN47</accession>
<dbReference type="AlphaFoldDB" id="A0A8J2MN47"/>
<organism evidence="8 9">
    <name type="scientific">Cotesia congregata</name>
    <name type="common">Parasitoid wasp</name>
    <name type="synonym">Apanteles congregatus</name>
    <dbReference type="NCBI Taxonomy" id="51543"/>
    <lineage>
        <taxon>Eukaryota</taxon>
        <taxon>Metazoa</taxon>
        <taxon>Ecdysozoa</taxon>
        <taxon>Arthropoda</taxon>
        <taxon>Hexapoda</taxon>
        <taxon>Insecta</taxon>
        <taxon>Pterygota</taxon>
        <taxon>Neoptera</taxon>
        <taxon>Endopterygota</taxon>
        <taxon>Hymenoptera</taxon>
        <taxon>Apocrita</taxon>
        <taxon>Ichneumonoidea</taxon>
        <taxon>Braconidae</taxon>
        <taxon>Microgastrinae</taxon>
        <taxon>Cotesia</taxon>
    </lineage>
</organism>
<sequence length="188" mass="21919">MAALKFFARSIITFNNNLHCYSLTKQLLPLTANQISKRWASFKSSPQYSENINYTDFEVTKDPEEWKWVEHYLPSTRVPDSPKNITKPLASGWKPAKEEAKQLPYFIARTRNHMQPVYLKRKQRGMRRVTVLRRISGDVMALEADLKKYLEEVMGKEMGTQIIEPSGVIKFRGDCASRIKDWMELKGF</sequence>
<dbReference type="GO" id="GO:0005762">
    <property type="term" value="C:mitochondrial large ribosomal subunit"/>
    <property type="evidence" value="ECO:0007669"/>
    <property type="project" value="TreeGrafter"/>
</dbReference>
<evidence type="ECO:0000313" key="8">
    <source>
        <dbReference type="EMBL" id="CAG5096290.1"/>
    </source>
</evidence>
<evidence type="ECO:0000256" key="4">
    <source>
        <dbReference type="ARBA" id="ARBA00023128"/>
    </source>
</evidence>
<evidence type="ECO:0000256" key="6">
    <source>
        <dbReference type="ARBA" id="ARBA00035191"/>
    </source>
</evidence>
<dbReference type="PANTHER" id="PTHR13477:SF0">
    <property type="entry name" value="LARGE RIBOSOMAL SUBUNIT PROTEIN ML49"/>
    <property type="match status" value="1"/>
</dbReference>
<dbReference type="InterPro" id="IPR007740">
    <property type="entry name" value="Ribosomal_mL49"/>
</dbReference>
<keyword evidence="3" id="KW-0689">Ribosomal protein</keyword>
<dbReference type="GO" id="GO:0006412">
    <property type="term" value="P:translation"/>
    <property type="evidence" value="ECO:0007669"/>
    <property type="project" value="InterPro"/>
</dbReference>
<evidence type="ECO:0000256" key="2">
    <source>
        <dbReference type="ARBA" id="ARBA00005677"/>
    </source>
</evidence>
<evidence type="ECO:0000313" key="9">
    <source>
        <dbReference type="Proteomes" id="UP000786811"/>
    </source>
</evidence>
<dbReference type="EMBL" id="CAJNRD030001121">
    <property type="protein sequence ID" value="CAG5096290.1"/>
    <property type="molecule type" value="Genomic_DNA"/>
</dbReference>
<gene>
    <name evidence="8" type="ORF">HICCMSTLAB_LOCUS8136</name>
</gene>
<comment type="subcellular location">
    <subcellularLocation>
        <location evidence="1">Mitochondrion</location>
    </subcellularLocation>
</comment>
<dbReference type="GO" id="GO:0003735">
    <property type="term" value="F:structural constituent of ribosome"/>
    <property type="evidence" value="ECO:0007669"/>
    <property type="project" value="InterPro"/>
</dbReference>
<evidence type="ECO:0000256" key="5">
    <source>
        <dbReference type="ARBA" id="ARBA00023274"/>
    </source>
</evidence>
<reference evidence="8" key="1">
    <citation type="submission" date="2021-04" db="EMBL/GenBank/DDBJ databases">
        <authorList>
            <person name="Chebbi M.A.C M."/>
        </authorList>
    </citation>
    <scope>NUCLEOTIDE SEQUENCE</scope>
</reference>
<dbReference type="Proteomes" id="UP000786811">
    <property type="component" value="Unassembled WGS sequence"/>
</dbReference>
<protein>
    <recommendedName>
        <fullName evidence="6">Large ribosomal subunit protein mL49</fullName>
    </recommendedName>
    <alternativeName>
        <fullName evidence="7">39S ribosomal protein L49, mitochondrial</fullName>
    </alternativeName>
</protein>
<dbReference type="OrthoDB" id="19439at2759"/>
<name>A0A8J2MN47_COTCN</name>
<comment type="caution">
    <text evidence="8">The sequence shown here is derived from an EMBL/GenBank/DDBJ whole genome shotgun (WGS) entry which is preliminary data.</text>
</comment>
<evidence type="ECO:0000256" key="1">
    <source>
        <dbReference type="ARBA" id="ARBA00004173"/>
    </source>
</evidence>
<evidence type="ECO:0000256" key="7">
    <source>
        <dbReference type="ARBA" id="ARBA00035545"/>
    </source>
</evidence>
<keyword evidence="4" id="KW-0496">Mitochondrion</keyword>